<dbReference type="AlphaFoldDB" id="A0AAQ3MPU7"/>
<evidence type="ECO:0000313" key="2">
    <source>
        <dbReference type="Proteomes" id="UP001374535"/>
    </source>
</evidence>
<dbReference type="Proteomes" id="UP001374535">
    <property type="component" value="Chromosome 10"/>
</dbReference>
<organism evidence="1 2">
    <name type="scientific">Vigna mungo</name>
    <name type="common">Black gram</name>
    <name type="synonym">Phaseolus mungo</name>
    <dbReference type="NCBI Taxonomy" id="3915"/>
    <lineage>
        <taxon>Eukaryota</taxon>
        <taxon>Viridiplantae</taxon>
        <taxon>Streptophyta</taxon>
        <taxon>Embryophyta</taxon>
        <taxon>Tracheophyta</taxon>
        <taxon>Spermatophyta</taxon>
        <taxon>Magnoliopsida</taxon>
        <taxon>eudicotyledons</taxon>
        <taxon>Gunneridae</taxon>
        <taxon>Pentapetalae</taxon>
        <taxon>rosids</taxon>
        <taxon>fabids</taxon>
        <taxon>Fabales</taxon>
        <taxon>Fabaceae</taxon>
        <taxon>Papilionoideae</taxon>
        <taxon>50 kb inversion clade</taxon>
        <taxon>NPAAA clade</taxon>
        <taxon>indigoferoid/millettioid clade</taxon>
        <taxon>Phaseoleae</taxon>
        <taxon>Vigna</taxon>
    </lineage>
</organism>
<reference evidence="1 2" key="1">
    <citation type="journal article" date="2023" name="Life. Sci Alliance">
        <title>Evolutionary insights into 3D genome organization and epigenetic landscape of Vigna mungo.</title>
        <authorList>
            <person name="Junaid A."/>
            <person name="Singh B."/>
            <person name="Bhatia S."/>
        </authorList>
    </citation>
    <scope>NUCLEOTIDE SEQUENCE [LARGE SCALE GENOMIC DNA]</scope>
    <source>
        <strain evidence="1">Urdbean</strain>
    </source>
</reference>
<proteinExistence type="predicted"/>
<gene>
    <name evidence="1" type="ORF">V8G54_033903</name>
</gene>
<dbReference type="EMBL" id="CP144691">
    <property type="protein sequence ID" value="WVY94815.1"/>
    <property type="molecule type" value="Genomic_DNA"/>
</dbReference>
<protein>
    <submittedName>
        <fullName evidence="1">Uncharacterized protein</fullName>
    </submittedName>
</protein>
<keyword evidence="2" id="KW-1185">Reference proteome</keyword>
<evidence type="ECO:0000313" key="1">
    <source>
        <dbReference type="EMBL" id="WVY94815.1"/>
    </source>
</evidence>
<sequence length="114" mass="12671">MQTHTSNLRTKIYITFSQCVHCSSKLRLEAAALAFVLAFFPPMTQLFIKLFSTSSSSILIRARIPPQQLWPMTKMFSTRREFTANSSAAFVSEGPLSKVGTKLAILRIMNASPG</sequence>
<name>A0AAQ3MPU7_VIGMU</name>
<accession>A0AAQ3MPU7</accession>